<dbReference type="GO" id="GO:0005634">
    <property type="term" value="C:nucleus"/>
    <property type="evidence" value="ECO:0007669"/>
    <property type="project" value="UniProtKB-SubCell"/>
</dbReference>
<dbReference type="KEGG" id="trg:TRUGW13939_01385"/>
<reference evidence="9" key="1">
    <citation type="submission" date="2020-06" db="EMBL/GenBank/DDBJ databases">
        <title>A chromosome-scale genome assembly of Talaromyces rugulosus W13939.</title>
        <authorList>
            <person name="Wang B."/>
            <person name="Guo L."/>
            <person name="Ye K."/>
            <person name="Wang L."/>
        </authorList>
    </citation>
    <scope>NUCLEOTIDE SEQUENCE [LARGE SCALE GENOMIC DNA]</scope>
    <source>
        <strain evidence="9">W13939</strain>
    </source>
</reference>
<dbReference type="SMART" id="SM00906">
    <property type="entry name" value="Fungal_trans"/>
    <property type="match status" value="1"/>
</dbReference>
<protein>
    <recommendedName>
        <fullName evidence="7">Xylanolytic transcriptional activator regulatory domain-containing protein</fullName>
    </recommendedName>
</protein>
<evidence type="ECO:0000313" key="8">
    <source>
        <dbReference type="EMBL" id="QKX54300.1"/>
    </source>
</evidence>
<dbReference type="EMBL" id="CP055898">
    <property type="protein sequence ID" value="QKX54300.1"/>
    <property type="molecule type" value="Genomic_DNA"/>
</dbReference>
<dbReference type="OrthoDB" id="1924787at2759"/>
<evidence type="ECO:0000313" key="9">
    <source>
        <dbReference type="Proteomes" id="UP000509510"/>
    </source>
</evidence>
<dbReference type="Proteomes" id="UP000509510">
    <property type="component" value="Chromosome I"/>
</dbReference>
<dbReference type="RefSeq" id="XP_035340479.1">
    <property type="nucleotide sequence ID" value="XM_035484586.1"/>
</dbReference>
<evidence type="ECO:0000256" key="3">
    <source>
        <dbReference type="ARBA" id="ARBA00023015"/>
    </source>
</evidence>
<feature type="region of interest" description="Disordered" evidence="6">
    <location>
        <begin position="87"/>
        <end position="116"/>
    </location>
</feature>
<dbReference type="InterPro" id="IPR007219">
    <property type="entry name" value="XnlR_reg_dom"/>
</dbReference>
<dbReference type="GO" id="GO:0000981">
    <property type="term" value="F:DNA-binding transcription factor activity, RNA polymerase II-specific"/>
    <property type="evidence" value="ECO:0007669"/>
    <property type="project" value="InterPro"/>
</dbReference>
<evidence type="ECO:0000256" key="6">
    <source>
        <dbReference type="SAM" id="MobiDB-lite"/>
    </source>
</evidence>
<dbReference type="CDD" id="cd12148">
    <property type="entry name" value="fungal_TF_MHR"/>
    <property type="match status" value="1"/>
</dbReference>
<organism evidence="8 9">
    <name type="scientific">Talaromyces rugulosus</name>
    <name type="common">Penicillium rugulosum</name>
    <dbReference type="NCBI Taxonomy" id="121627"/>
    <lineage>
        <taxon>Eukaryota</taxon>
        <taxon>Fungi</taxon>
        <taxon>Dikarya</taxon>
        <taxon>Ascomycota</taxon>
        <taxon>Pezizomycotina</taxon>
        <taxon>Eurotiomycetes</taxon>
        <taxon>Eurotiomycetidae</taxon>
        <taxon>Eurotiales</taxon>
        <taxon>Trichocomaceae</taxon>
        <taxon>Talaromyces</taxon>
        <taxon>Talaromyces sect. Islandici</taxon>
    </lineage>
</organism>
<dbReference type="GeneID" id="55988897"/>
<proteinExistence type="predicted"/>
<keyword evidence="5" id="KW-0539">Nucleus</keyword>
<dbReference type="InterPro" id="IPR050815">
    <property type="entry name" value="TF_fung"/>
</dbReference>
<evidence type="ECO:0000256" key="4">
    <source>
        <dbReference type="ARBA" id="ARBA00023163"/>
    </source>
</evidence>
<evidence type="ECO:0000259" key="7">
    <source>
        <dbReference type="SMART" id="SM00906"/>
    </source>
</evidence>
<sequence length="505" mass="56376">MISPPLKHGHFRESCRGSTTLYLEPSHPSFPIPFSIDTAVFVRPRLGDEGSKGMLAMPPIKTQMLQAWALPALCPVPAKAATVRLSSTLEQGSRQDSVNSDDQGRTHRRTSSDGAELSPHLAIQLVELYIEEIHDRTQSIFHAATLRAKVKNDDISSALLYALCAMGSKFCADPDRAGLEARLTEVAKHLLQADLENICVENIQTCMILASLSAGNCRIQSQALYLRIASSMAEILRLHSPYTNSPIIQQEISRKIWWSLYFADRLCFSGLGLRCRIENVDNHCTLPMDELIFRSLPPDIEQGSILTWKPGIWAQLVKLSHHLVPIEDLNRRVATGVKDASKMDLELESLKHQLEAWSRLLSPEMQMSIQNVIRQEQNGFGGAFITLHLTYHHFSTLLYFRFLEGGQCSSADSSGYITLCKHHASSFSSLLHLSRQMKGCRANCPTIAHMTAVSSSVLVHSLLFDEPEDLHTARQELKTNFEALIDLQNYWPATEAMVNADPVPI</sequence>
<evidence type="ECO:0000256" key="2">
    <source>
        <dbReference type="ARBA" id="ARBA00022723"/>
    </source>
</evidence>
<name>A0A7H8QK35_TALRU</name>
<dbReference type="AlphaFoldDB" id="A0A7H8QK35"/>
<keyword evidence="4" id="KW-0804">Transcription</keyword>
<keyword evidence="9" id="KW-1185">Reference proteome</keyword>
<evidence type="ECO:0000256" key="5">
    <source>
        <dbReference type="ARBA" id="ARBA00023242"/>
    </source>
</evidence>
<gene>
    <name evidence="8" type="ORF">TRUGW13939_01385</name>
</gene>
<dbReference type="GO" id="GO:0006351">
    <property type="term" value="P:DNA-templated transcription"/>
    <property type="evidence" value="ECO:0007669"/>
    <property type="project" value="InterPro"/>
</dbReference>
<dbReference type="GO" id="GO:0008270">
    <property type="term" value="F:zinc ion binding"/>
    <property type="evidence" value="ECO:0007669"/>
    <property type="project" value="InterPro"/>
</dbReference>
<keyword evidence="2" id="KW-0479">Metal-binding</keyword>
<dbReference type="GO" id="GO:0003677">
    <property type="term" value="F:DNA binding"/>
    <property type="evidence" value="ECO:0007669"/>
    <property type="project" value="InterPro"/>
</dbReference>
<dbReference type="PANTHER" id="PTHR47338">
    <property type="entry name" value="ZN(II)2CYS6 TRANSCRIPTION FACTOR (EUROFUNG)-RELATED"/>
    <property type="match status" value="1"/>
</dbReference>
<keyword evidence="3" id="KW-0805">Transcription regulation</keyword>
<evidence type="ECO:0000256" key="1">
    <source>
        <dbReference type="ARBA" id="ARBA00004123"/>
    </source>
</evidence>
<comment type="subcellular location">
    <subcellularLocation>
        <location evidence="1">Nucleus</location>
    </subcellularLocation>
</comment>
<dbReference type="Pfam" id="PF04082">
    <property type="entry name" value="Fungal_trans"/>
    <property type="match status" value="1"/>
</dbReference>
<feature type="compositionally biased region" description="Polar residues" evidence="6">
    <location>
        <begin position="87"/>
        <end position="101"/>
    </location>
</feature>
<feature type="domain" description="Xylanolytic transcriptional activator regulatory" evidence="7">
    <location>
        <begin position="222"/>
        <end position="293"/>
    </location>
</feature>
<accession>A0A7H8QK35</accession>
<dbReference type="PANTHER" id="PTHR47338:SF16">
    <property type="entry name" value="TRANSCRIPTION FACTOR, PUTATIVE (AFU_ORTHOLOGUE AFUA_2G09360)-RELATED"/>
    <property type="match status" value="1"/>
</dbReference>